<dbReference type="OrthoDB" id="9789418at2"/>
<dbReference type="NCBIfam" id="NF001238">
    <property type="entry name" value="PRK00211.1"/>
    <property type="match status" value="1"/>
</dbReference>
<sequence length="119" mass="12907">MKKRYLFMLSQAPHCGNGVQEALDLILTTAAFDQTVDVLFVDDGVWQVVEGQRASGLGLKDTAGMFEALAFYGVSDVFVEHESLIERGVEVFVPIIPLKPLGRCDLPALFSGYDVVVGG</sequence>
<gene>
    <name evidence="2" type="ORF">A1355_16215</name>
</gene>
<accession>A0A177N0D6</accession>
<dbReference type="AlphaFoldDB" id="A0A177N0D6"/>
<dbReference type="InterPro" id="IPR017462">
    <property type="entry name" value="Sulphur_relay_TusC/DsrF"/>
</dbReference>
<dbReference type="SUPFAM" id="SSF75169">
    <property type="entry name" value="DsrEFH-like"/>
    <property type="match status" value="1"/>
</dbReference>
<evidence type="ECO:0000313" key="3">
    <source>
        <dbReference type="Proteomes" id="UP000077628"/>
    </source>
</evidence>
<dbReference type="Pfam" id="PF02635">
    <property type="entry name" value="DsrE"/>
    <property type="match status" value="1"/>
</dbReference>
<protein>
    <submittedName>
        <fullName evidence="2">Uncharacterized protein</fullName>
    </submittedName>
</protein>
<name>A0A177N0D6_9GAMM</name>
<evidence type="ECO:0000256" key="1">
    <source>
        <dbReference type="ARBA" id="ARBA00005996"/>
    </source>
</evidence>
<organism evidence="2 3">
    <name type="scientific">Methylomonas koyamae</name>
    <dbReference type="NCBI Taxonomy" id="702114"/>
    <lineage>
        <taxon>Bacteria</taxon>
        <taxon>Pseudomonadati</taxon>
        <taxon>Pseudomonadota</taxon>
        <taxon>Gammaproteobacteria</taxon>
        <taxon>Methylococcales</taxon>
        <taxon>Methylococcaceae</taxon>
        <taxon>Methylomonas</taxon>
    </lineage>
</organism>
<dbReference type="NCBIfam" id="TIGR03010">
    <property type="entry name" value="sulf_tusC_dsrF"/>
    <property type="match status" value="1"/>
</dbReference>
<dbReference type="Gene3D" id="3.40.1260.10">
    <property type="entry name" value="DsrEFH-like"/>
    <property type="match status" value="1"/>
</dbReference>
<dbReference type="PANTHER" id="PTHR38780">
    <property type="entry name" value="PROTEIN TUSC"/>
    <property type="match status" value="1"/>
</dbReference>
<dbReference type="RefSeq" id="WP_064031786.1">
    <property type="nucleotide sequence ID" value="NZ_LUUK01000233.1"/>
</dbReference>
<keyword evidence="3" id="KW-1185">Reference proteome</keyword>
<dbReference type="STRING" id="702114.A1355_16215"/>
<dbReference type="EMBL" id="LUUK01000233">
    <property type="protein sequence ID" value="OAI11321.1"/>
    <property type="molecule type" value="Genomic_DNA"/>
</dbReference>
<evidence type="ECO:0000313" key="2">
    <source>
        <dbReference type="EMBL" id="OAI11321.1"/>
    </source>
</evidence>
<proteinExistence type="inferred from homology"/>
<dbReference type="PANTHER" id="PTHR38780:SF1">
    <property type="entry name" value="PROTEIN TUSC"/>
    <property type="match status" value="1"/>
</dbReference>
<comment type="caution">
    <text evidence="2">The sequence shown here is derived from an EMBL/GenBank/DDBJ whole genome shotgun (WGS) entry which is preliminary data.</text>
</comment>
<dbReference type="InterPro" id="IPR027396">
    <property type="entry name" value="DsrEFH-like"/>
</dbReference>
<dbReference type="InterPro" id="IPR003787">
    <property type="entry name" value="Sulphur_relay_DsrE/F-like"/>
</dbReference>
<reference evidence="3" key="1">
    <citation type="submission" date="2016-03" db="EMBL/GenBank/DDBJ databases">
        <authorList>
            <person name="Heylen K."/>
            <person name="De Vos P."/>
            <person name="Vekeman B."/>
        </authorList>
    </citation>
    <scope>NUCLEOTIDE SEQUENCE [LARGE SCALE GENOMIC DNA]</scope>
    <source>
        <strain evidence="3">R-45383</strain>
    </source>
</reference>
<comment type="similarity">
    <text evidence="1">Belongs to the DsrF/TusC family.</text>
</comment>
<dbReference type="Proteomes" id="UP000077628">
    <property type="component" value="Unassembled WGS sequence"/>
</dbReference>